<feature type="domain" description="Carboxylesterase type B" evidence="4">
    <location>
        <begin position="384"/>
        <end position="495"/>
    </location>
</feature>
<feature type="signal peptide" evidence="3">
    <location>
        <begin position="1"/>
        <end position="23"/>
    </location>
</feature>
<dbReference type="Pfam" id="PF00135">
    <property type="entry name" value="COesterase"/>
    <property type="match status" value="2"/>
</dbReference>
<dbReference type="InterPro" id="IPR002018">
    <property type="entry name" value="CarbesteraseB"/>
</dbReference>
<feature type="domain" description="Carboxylesterase type B" evidence="4">
    <location>
        <begin position="39"/>
        <end position="382"/>
    </location>
</feature>
<dbReference type="PROSITE" id="PS00122">
    <property type="entry name" value="CARBOXYLESTERASE_B_1"/>
    <property type="match status" value="1"/>
</dbReference>
<organism evidence="5 6">
    <name type="scientific">Apiospora rasikravindrae</name>
    <dbReference type="NCBI Taxonomy" id="990691"/>
    <lineage>
        <taxon>Eukaryota</taxon>
        <taxon>Fungi</taxon>
        <taxon>Dikarya</taxon>
        <taxon>Ascomycota</taxon>
        <taxon>Pezizomycotina</taxon>
        <taxon>Sordariomycetes</taxon>
        <taxon>Xylariomycetidae</taxon>
        <taxon>Amphisphaeriales</taxon>
        <taxon>Apiosporaceae</taxon>
        <taxon>Apiospora</taxon>
    </lineage>
</organism>
<dbReference type="PANTHER" id="PTHR43918">
    <property type="entry name" value="ACETYLCHOLINESTERASE"/>
    <property type="match status" value="1"/>
</dbReference>
<evidence type="ECO:0000256" key="2">
    <source>
        <dbReference type="ARBA" id="ARBA00022801"/>
    </source>
</evidence>
<accession>A0ABR1RWG3</accession>
<dbReference type="InterPro" id="IPR050654">
    <property type="entry name" value="AChE-related_enzymes"/>
</dbReference>
<protein>
    <recommendedName>
        <fullName evidence="3">Carboxylic ester hydrolase</fullName>
        <ecNumber evidence="3">3.1.1.-</ecNumber>
    </recommendedName>
</protein>
<comment type="similarity">
    <text evidence="1 3">Belongs to the type-B carboxylesterase/lipase family.</text>
</comment>
<evidence type="ECO:0000313" key="6">
    <source>
        <dbReference type="Proteomes" id="UP001444661"/>
    </source>
</evidence>
<dbReference type="InterPro" id="IPR019826">
    <property type="entry name" value="Carboxylesterase_B_AS"/>
</dbReference>
<dbReference type="InterPro" id="IPR029058">
    <property type="entry name" value="AB_hydrolase_fold"/>
</dbReference>
<keyword evidence="3" id="KW-0732">Signal</keyword>
<proteinExistence type="inferred from homology"/>
<evidence type="ECO:0000256" key="1">
    <source>
        <dbReference type="ARBA" id="ARBA00005964"/>
    </source>
</evidence>
<feature type="non-terminal residue" evidence="5">
    <location>
        <position position="1"/>
    </location>
</feature>
<keyword evidence="2 3" id="KW-0378">Hydrolase</keyword>
<comment type="caution">
    <text evidence="5">The sequence shown here is derived from an EMBL/GenBank/DDBJ whole genome shotgun (WGS) entry which is preliminary data.</text>
</comment>
<dbReference type="Proteomes" id="UP001444661">
    <property type="component" value="Unassembled WGS sequence"/>
</dbReference>
<reference evidence="5 6" key="1">
    <citation type="submission" date="2023-01" db="EMBL/GenBank/DDBJ databases">
        <title>Analysis of 21 Apiospora genomes using comparative genomics revels a genus with tremendous synthesis potential of carbohydrate active enzymes and secondary metabolites.</title>
        <authorList>
            <person name="Sorensen T."/>
        </authorList>
    </citation>
    <scope>NUCLEOTIDE SEQUENCE [LARGE SCALE GENOMIC DNA]</scope>
    <source>
        <strain evidence="5 6">CBS 33761</strain>
    </source>
</reference>
<dbReference type="EC" id="3.1.1.-" evidence="3"/>
<keyword evidence="6" id="KW-1185">Reference proteome</keyword>
<dbReference type="Gene3D" id="3.40.50.1820">
    <property type="entry name" value="alpha/beta hydrolase"/>
    <property type="match status" value="2"/>
</dbReference>
<evidence type="ECO:0000313" key="5">
    <source>
        <dbReference type="EMBL" id="KAK8022259.1"/>
    </source>
</evidence>
<evidence type="ECO:0000256" key="3">
    <source>
        <dbReference type="RuleBase" id="RU361235"/>
    </source>
</evidence>
<dbReference type="PANTHER" id="PTHR43918:SF4">
    <property type="entry name" value="CARBOXYLIC ESTER HYDROLASE"/>
    <property type="match status" value="1"/>
</dbReference>
<dbReference type="EMBL" id="JAQQWK010000012">
    <property type="protein sequence ID" value="KAK8022259.1"/>
    <property type="molecule type" value="Genomic_DNA"/>
</dbReference>
<dbReference type="SUPFAM" id="SSF53474">
    <property type="entry name" value="alpha/beta-Hydrolases"/>
    <property type="match status" value="1"/>
</dbReference>
<sequence length="534" mass="57188">SQLRMHLSAAFALLPFLASVAGANPVSKPKTKSPCSPDLKVQLRDGVVNGLVDSATSGVRQFLGIPFAQPPLGDLRFAPPQPLAKSLGEFNATKPPASCIQYATKLPNIYNQIVPQYLPDGLVGSPGPISEDCLTVSVWAPRGTQKKNLPVIIFIYGGSFQYGGTISPYLIPAEWVQRTQDHIVVTLNYRLNIFGFPNAAGLPTNEQNPGLLDQRAAVEWVRDNIAAFGGDTKRIGLWGESAGAISVGTYGYAYPEDPIVNTLLMDSGSEFFPAPILYTASADVSHSNFSFVASHVGCGSLDPAAELACMRKADALVIENFLQEYQDNLTQPLIAFAPTVDGRTFFADYNARALSGKIAKLPTLIGTNAQDGNAFVPYSINGVNETLATSVTYGYFFCPAYKSAADRLTAGLPVYRYLYSGNFTNISPEPYLGAYHESELPLIMGTDALFRGNSSEFEDQTSALMQDSWLTFVASAGDPATMSAKVGWPEWTSVDSGLVRSFAPAPGVTATTVSLRDLEKLCPADDQPSGNGIS</sequence>
<name>A0ABR1RWG3_9PEZI</name>
<dbReference type="InterPro" id="IPR019819">
    <property type="entry name" value="Carboxylesterase_B_CS"/>
</dbReference>
<gene>
    <name evidence="5" type="ORF">PG993_013026</name>
</gene>
<feature type="chain" id="PRO_5044980799" description="Carboxylic ester hydrolase" evidence="3">
    <location>
        <begin position="24"/>
        <end position="534"/>
    </location>
</feature>
<evidence type="ECO:0000259" key="4">
    <source>
        <dbReference type="Pfam" id="PF00135"/>
    </source>
</evidence>
<dbReference type="PROSITE" id="PS00941">
    <property type="entry name" value="CARBOXYLESTERASE_B_2"/>
    <property type="match status" value="1"/>
</dbReference>